<reference evidence="2" key="1">
    <citation type="journal article" date="2020" name="Stud. Mycol.">
        <title>101 Dothideomycetes genomes: a test case for predicting lifestyles and emergence of pathogens.</title>
        <authorList>
            <person name="Haridas S."/>
            <person name="Albert R."/>
            <person name="Binder M."/>
            <person name="Bloem J."/>
            <person name="Labutti K."/>
            <person name="Salamov A."/>
            <person name="Andreopoulos B."/>
            <person name="Baker S."/>
            <person name="Barry K."/>
            <person name="Bills G."/>
            <person name="Bluhm B."/>
            <person name="Cannon C."/>
            <person name="Castanera R."/>
            <person name="Culley D."/>
            <person name="Daum C."/>
            <person name="Ezra D."/>
            <person name="Gonzalez J."/>
            <person name="Henrissat B."/>
            <person name="Kuo A."/>
            <person name="Liang C."/>
            <person name="Lipzen A."/>
            <person name="Lutzoni F."/>
            <person name="Magnuson J."/>
            <person name="Mondo S."/>
            <person name="Nolan M."/>
            <person name="Ohm R."/>
            <person name="Pangilinan J."/>
            <person name="Park H.-J."/>
            <person name="Ramirez L."/>
            <person name="Alfaro M."/>
            <person name="Sun H."/>
            <person name="Tritt A."/>
            <person name="Yoshinaga Y."/>
            <person name="Zwiers L.-H."/>
            <person name="Turgeon B."/>
            <person name="Goodwin S."/>
            <person name="Spatafora J."/>
            <person name="Crous P."/>
            <person name="Grigoriev I."/>
        </authorList>
    </citation>
    <scope>NUCLEOTIDE SEQUENCE</scope>
    <source>
        <strain evidence="2">CBS 260.36</strain>
    </source>
</reference>
<keyword evidence="3" id="KW-1185">Reference proteome</keyword>
<organism evidence="2 3">
    <name type="scientific">Myriangium duriaei CBS 260.36</name>
    <dbReference type="NCBI Taxonomy" id="1168546"/>
    <lineage>
        <taxon>Eukaryota</taxon>
        <taxon>Fungi</taxon>
        <taxon>Dikarya</taxon>
        <taxon>Ascomycota</taxon>
        <taxon>Pezizomycotina</taxon>
        <taxon>Dothideomycetes</taxon>
        <taxon>Dothideomycetidae</taxon>
        <taxon>Myriangiales</taxon>
        <taxon>Myriangiaceae</taxon>
        <taxon>Myriangium</taxon>
    </lineage>
</organism>
<accession>A0A9P4J5A9</accession>
<dbReference type="EMBL" id="ML996082">
    <property type="protein sequence ID" value="KAF2155693.1"/>
    <property type="molecule type" value="Genomic_DNA"/>
</dbReference>
<comment type="caution">
    <text evidence="2">The sequence shown here is derived from an EMBL/GenBank/DDBJ whole genome shotgun (WGS) entry which is preliminary data.</text>
</comment>
<evidence type="ECO:0000256" key="1">
    <source>
        <dbReference type="SAM" id="MobiDB-lite"/>
    </source>
</evidence>
<feature type="region of interest" description="Disordered" evidence="1">
    <location>
        <begin position="409"/>
        <end position="437"/>
    </location>
</feature>
<proteinExistence type="predicted"/>
<evidence type="ECO:0000313" key="3">
    <source>
        <dbReference type="Proteomes" id="UP000799439"/>
    </source>
</evidence>
<dbReference type="Proteomes" id="UP000799439">
    <property type="component" value="Unassembled WGS sequence"/>
</dbReference>
<dbReference type="OrthoDB" id="3912677at2759"/>
<gene>
    <name evidence="2" type="ORF">K461DRAFT_274707</name>
</gene>
<dbReference type="AlphaFoldDB" id="A0A9P4J5A9"/>
<evidence type="ECO:0000313" key="2">
    <source>
        <dbReference type="EMBL" id="KAF2155693.1"/>
    </source>
</evidence>
<sequence>MRADLSCAIATATNVTTSLVYNEEHGIVVNMQSNMSHAPSCPTQTTSGIDHITFTITTSDKPGIPSRSGWHAMVVEQAHKHNASECPSLIFSIGNYSIVDYEDFLTDPRSKYNQSQVVNNITVLQCFQLMTQVQANVTLDTSSWIVRSAVADESTVTYFNSDNSAPGTDIEIAKGKSFPYHTGPGLYYIESWETLNDSNGRSLGWRSTPNEYGTPFDAQFNPFFRTMFQPMPGRANTSQLTDVVGTSPDRQQRLVREITKLYRQYMAQVLNAKLRTPRSSGENKEPFQGTLDNHQQTVVRQDRTSKIILQSLIATILVCSVTAYILIDAHEVLPHNPCSIAGAASLFAGSKMCDSFRQTEAEKTLGSEDLKAWAAEKQREWEKATFRMGWWEDGGGKRFGIDIVDDGKEGNKLREEEEQEEEEGILLQSLDRSRLSH</sequence>
<name>A0A9P4J5A9_9PEZI</name>
<protein>
    <submittedName>
        <fullName evidence="2">Uncharacterized protein</fullName>
    </submittedName>
</protein>